<dbReference type="AlphaFoldDB" id="A0AAV5A980"/>
<name>A0AAV5A980_9AGAM</name>
<accession>A0AAV5A980</accession>
<comment type="caution">
    <text evidence="2">The sequence shown here is derived from an EMBL/GenBank/DDBJ whole genome shotgun (WGS) entry which is preliminary data.</text>
</comment>
<evidence type="ECO:0000313" key="3">
    <source>
        <dbReference type="Proteomes" id="UP001050691"/>
    </source>
</evidence>
<dbReference type="EMBL" id="BPWL01000004">
    <property type="protein sequence ID" value="GJJ09111.1"/>
    <property type="molecule type" value="Genomic_DNA"/>
</dbReference>
<reference evidence="2" key="1">
    <citation type="submission" date="2021-10" db="EMBL/GenBank/DDBJ databases">
        <title>De novo Genome Assembly of Clathrus columnatus (Basidiomycota, Fungi) Using Illumina and Nanopore Sequence Data.</title>
        <authorList>
            <person name="Ogiso-Tanaka E."/>
            <person name="Itagaki H."/>
            <person name="Hosoya T."/>
            <person name="Hosaka K."/>
        </authorList>
    </citation>
    <scope>NUCLEOTIDE SEQUENCE</scope>
    <source>
        <strain evidence="2">MO-923</strain>
    </source>
</reference>
<organism evidence="2 3">
    <name type="scientific">Clathrus columnatus</name>
    <dbReference type="NCBI Taxonomy" id="1419009"/>
    <lineage>
        <taxon>Eukaryota</taxon>
        <taxon>Fungi</taxon>
        <taxon>Dikarya</taxon>
        <taxon>Basidiomycota</taxon>
        <taxon>Agaricomycotina</taxon>
        <taxon>Agaricomycetes</taxon>
        <taxon>Phallomycetidae</taxon>
        <taxon>Phallales</taxon>
        <taxon>Clathraceae</taxon>
        <taxon>Clathrus</taxon>
    </lineage>
</organism>
<sequence>MSGTPALSGINRPFPAPFVPRCLPRVANREYLLNPDVQGLPPRWLKHLWKSFSPTPASQLHPQAYYPLDHHTKIIRDWFMYNPGRYHPSERRWNLNSLTGNVEDNCHPPYHILTLIAAALNGAPGGQLTSQEVRLALMMRYNFFLTLGPEWHAAVDNVMANNPQYFSIFDRKPNLYDAGVLYGLKLEVPTDNNCSATNIYLKIGEQTWKPTRPSDFQKCHPERTYADAIKGSYKVSRQRGNVKQAGTNPVKYSTLEE</sequence>
<dbReference type="SUPFAM" id="SSF46785">
    <property type="entry name" value="Winged helix' DNA-binding domain"/>
    <property type="match status" value="1"/>
</dbReference>
<keyword evidence="3" id="KW-1185">Reference proteome</keyword>
<feature type="compositionally biased region" description="Polar residues" evidence="1">
    <location>
        <begin position="238"/>
        <end position="251"/>
    </location>
</feature>
<dbReference type="InterPro" id="IPR036388">
    <property type="entry name" value="WH-like_DNA-bd_sf"/>
</dbReference>
<evidence type="ECO:0000313" key="2">
    <source>
        <dbReference type="EMBL" id="GJJ09111.1"/>
    </source>
</evidence>
<dbReference type="Gene3D" id="1.10.10.10">
    <property type="entry name" value="Winged helix-like DNA-binding domain superfamily/Winged helix DNA-binding domain"/>
    <property type="match status" value="1"/>
</dbReference>
<proteinExistence type="predicted"/>
<protein>
    <submittedName>
        <fullName evidence="2">Uncharacterized protein</fullName>
    </submittedName>
</protein>
<feature type="region of interest" description="Disordered" evidence="1">
    <location>
        <begin position="238"/>
        <end position="257"/>
    </location>
</feature>
<dbReference type="InterPro" id="IPR036390">
    <property type="entry name" value="WH_DNA-bd_sf"/>
</dbReference>
<gene>
    <name evidence="2" type="ORF">Clacol_003333</name>
</gene>
<dbReference type="Proteomes" id="UP001050691">
    <property type="component" value="Unassembled WGS sequence"/>
</dbReference>
<evidence type="ECO:0000256" key="1">
    <source>
        <dbReference type="SAM" id="MobiDB-lite"/>
    </source>
</evidence>